<feature type="non-terminal residue" evidence="2">
    <location>
        <position position="1"/>
    </location>
</feature>
<protein>
    <submittedName>
        <fullName evidence="2">Uncharacterized protein</fullName>
    </submittedName>
</protein>
<accession>A0A6J4I2J7</accession>
<feature type="compositionally biased region" description="Basic and acidic residues" evidence="1">
    <location>
        <begin position="22"/>
        <end position="33"/>
    </location>
</feature>
<reference evidence="2" key="1">
    <citation type="submission" date="2020-02" db="EMBL/GenBank/DDBJ databases">
        <authorList>
            <person name="Meier V. D."/>
        </authorList>
    </citation>
    <scope>NUCLEOTIDE SEQUENCE</scope>
    <source>
        <strain evidence="2">AVDCRST_MAG93</strain>
    </source>
</reference>
<feature type="region of interest" description="Disordered" evidence="1">
    <location>
        <begin position="1"/>
        <end position="59"/>
    </location>
</feature>
<evidence type="ECO:0000313" key="2">
    <source>
        <dbReference type="EMBL" id="CAA9238389.1"/>
    </source>
</evidence>
<dbReference type="EMBL" id="CADCTR010000407">
    <property type="protein sequence ID" value="CAA9238389.1"/>
    <property type="molecule type" value="Genomic_DNA"/>
</dbReference>
<gene>
    <name evidence="2" type="ORF">AVDCRST_MAG93-1206</name>
</gene>
<proteinExistence type="predicted"/>
<feature type="region of interest" description="Disordered" evidence="1">
    <location>
        <begin position="96"/>
        <end position="159"/>
    </location>
</feature>
<feature type="compositionally biased region" description="Basic and acidic residues" evidence="1">
    <location>
        <begin position="41"/>
        <end position="56"/>
    </location>
</feature>
<dbReference type="AlphaFoldDB" id="A0A6J4I2J7"/>
<sequence length="194" mass="21687">ARPVRRGGVGVLGQPRPGPLPDKGHRWSRELHRVGTRNANRPKEDNSQPRRRDVTTGKRSAVISRMLRLGRGRRKRAVRTVPRRWPTSLGGRLVEKGHYDTSPSAYPARDEKVPGGRSTWCTPRVRPRPLRSFETKTSSLHRSRTERTTEAGSAGSHGRYSVGTQLQVVVPEATCIFAHRYSCTADPPLSLRAC</sequence>
<evidence type="ECO:0000256" key="1">
    <source>
        <dbReference type="SAM" id="MobiDB-lite"/>
    </source>
</evidence>
<name>A0A6J4I2J7_9CHLR</name>
<organism evidence="2">
    <name type="scientific">uncultured Chloroflexia bacterium</name>
    <dbReference type="NCBI Taxonomy" id="1672391"/>
    <lineage>
        <taxon>Bacteria</taxon>
        <taxon>Bacillati</taxon>
        <taxon>Chloroflexota</taxon>
        <taxon>Chloroflexia</taxon>
        <taxon>environmental samples</taxon>
    </lineage>
</organism>